<sequence length="410" mass="45209">MLRHISALPAPRRPAGGCTVITASRFMEQEALLLRSRGVIIKAVDARQRHSRNPLLVGKKLEDALRIPPHVLHVTRHHPEAFFVKFDNAKHRDAALRLGEIIVDGCDFLLQPWRESDHAVHQTCPLHVRICVERMPLHMWNLEGAKEVLGGHVLVDRLDSRTFRQENTAIFSCWVWCWGLEHIPSSHTFTVFPDGADTISEMFGYSPPSRQVAPPPNGMRYDTLVHLDLVEDSSTPYRRTPSSGQSGLPSSDSEEEEPYPACNPTSGTWRCRMATRHATGQPLTPATPTSTAPAAAMTRVIPPAVAAVSRGRSPLSSGATAVRATQLLHQACMVSATAVARPRATAAAMPVSRPHRRRTLSCLLPCRCLPTGRCWSPLSPRLTLMPSRQPQAPLCLLARPPPTPLTHSRT</sequence>
<evidence type="ECO:0000313" key="1">
    <source>
        <dbReference type="EnsemblPlants" id="AVESA.00010b.r2.3CG0515860.1.CDS.1"/>
    </source>
</evidence>
<dbReference type="Proteomes" id="UP001732700">
    <property type="component" value="Chromosome 3C"/>
</dbReference>
<dbReference type="EnsemblPlants" id="AVESA.00010b.r2.3CG0515860.1">
    <property type="protein sequence ID" value="AVESA.00010b.r2.3CG0515860.1.CDS.1"/>
    <property type="gene ID" value="AVESA.00010b.r2.3CG0515860"/>
</dbReference>
<accession>A0ACD5VW32</accession>
<organism evidence="1 2">
    <name type="scientific">Avena sativa</name>
    <name type="common">Oat</name>
    <dbReference type="NCBI Taxonomy" id="4498"/>
    <lineage>
        <taxon>Eukaryota</taxon>
        <taxon>Viridiplantae</taxon>
        <taxon>Streptophyta</taxon>
        <taxon>Embryophyta</taxon>
        <taxon>Tracheophyta</taxon>
        <taxon>Spermatophyta</taxon>
        <taxon>Magnoliopsida</taxon>
        <taxon>Liliopsida</taxon>
        <taxon>Poales</taxon>
        <taxon>Poaceae</taxon>
        <taxon>BOP clade</taxon>
        <taxon>Pooideae</taxon>
        <taxon>Poodae</taxon>
        <taxon>Poeae</taxon>
        <taxon>Poeae Chloroplast Group 1 (Aveneae type)</taxon>
        <taxon>Aveninae</taxon>
        <taxon>Avena</taxon>
    </lineage>
</organism>
<keyword evidence="2" id="KW-1185">Reference proteome</keyword>
<evidence type="ECO:0000313" key="2">
    <source>
        <dbReference type="Proteomes" id="UP001732700"/>
    </source>
</evidence>
<reference evidence="1" key="2">
    <citation type="submission" date="2025-09" db="UniProtKB">
        <authorList>
            <consortium name="EnsemblPlants"/>
        </authorList>
    </citation>
    <scope>IDENTIFICATION</scope>
</reference>
<name>A0ACD5VW32_AVESA</name>
<proteinExistence type="predicted"/>
<protein>
    <submittedName>
        <fullName evidence="1">Uncharacterized protein</fullName>
    </submittedName>
</protein>
<reference evidence="1" key="1">
    <citation type="submission" date="2021-05" db="EMBL/GenBank/DDBJ databases">
        <authorList>
            <person name="Scholz U."/>
            <person name="Mascher M."/>
            <person name="Fiebig A."/>
        </authorList>
    </citation>
    <scope>NUCLEOTIDE SEQUENCE [LARGE SCALE GENOMIC DNA]</scope>
</reference>